<accession>A0A0M3I713</accession>
<dbReference type="AlphaFoldDB" id="A0A0M3I713"/>
<feature type="compositionally biased region" description="Basic and acidic residues" evidence="1">
    <location>
        <begin position="281"/>
        <end position="295"/>
    </location>
</feature>
<evidence type="ECO:0000256" key="2">
    <source>
        <dbReference type="SAM" id="Phobius"/>
    </source>
</evidence>
<feature type="compositionally biased region" description="Polar residues" evidence="1">
    <location>
        <begin position="341"/>
        <end position="356"/>
    </location>
</feature>
<feature type="region of interest" description="Disordered" evidence="1">
    <location>
        <begin position="143"/>
        <end position="190"/>
    </location>
</feature>
<feature type="region of interest" description="Disordered" evidence="1">
    <location>
        <begin position="226"/>
        <end position="267"/>
    </location>
</feature>
<feature type="compositionally biased region" description="Basic and acidic residues" evidence="1">
    <location>
        <begin position="368"/>
        <end position="385"/>
    </location>
</feature>
<feature type="compositionally biased region" description="Basic and acidic residues" evidence="1">
    <location>
        <begin position="241"/>
        <end position="267"/>
    </location>
</feature>
<keyword evidence="3" id="KW-1185">Reference proteome</keyword>
<dbReference type="Proteomes" id="UP000036681">
    <property type="component" value="Unplaced"/>
</dbReference>
<protein>
    <submittedName>
        <fullName evidence="4">G_PROTEIN_RECEP_F1_2 domain-containing protein</fullName>
    </submittedName>
</protein>
<feature type="region of interest" description="Disordered" evidence="1">
    <location>
        <begin position="281"/>
        <end position="385"/>
    </location>
</feature>
<dbReference type="WBParaSite" id="ALUE_0001292001-mRNA-1">
    <property type="protein sequence ID" value="ALUE_0001292001-mRNA-1"/>
    <property type="gene ID" value="ALUE_0001292001"/>
</dbReference>
<feature type="compositionally biased region" description="Polar residues" evidence="1">
    <location>
        <begin position="319"/>
        <end position="332"/>
    </location>
</feature>
<sequence>MILEPEVMKSVSKGKKCAFLQLQQLIHLLYFIIINVAPLFSAARYRNYFYTMLASSAVVLYNVLVGCCFSMPVLIYVSLLNSILILSTIFICRSKKKTKAEESIIERSVISSLQKKTLASKSITGKQKIDKASNQIDAEIKQEDSKLKSHENTAPATPANSAASETNPAAAATQTRQSQQPAGPGQLQRLVSAAAAAAQATPARAQVPHIWHAPKVEKTVVLSISDKEGNSKKSNGNMQETSKRLGGEDSKRDYITPRNNTHKELSTKKKYLKEETKTSNFVKDDDKTTDLDETQKSIGMTLETQKTETKSQEAMSKEGGTQKTEISVNITKTRIKKEESSMSNVENKSSPKYSTPSGSNSNGNHKSGGSDKGEKEEAVKRTRKN</sequence>
<organism evidence="3 4">
    <name type="scientific">Ascaris lumbricoides</name>
    <name type="common">Giant roundworm</name>
    <dbReference type="NCBI Taxonomy" id="6252"/>
    <lineage>
        <taxon>Eukaryota</taxon>
        <taxon>Metazoa</taxon>
        <taxon>Ecdysozoa</taxon>
        <taxon>Nematoda</taxon>
        <taxon>Chromadorea</taxon>
        <taxon>Rhabditida</taxon>
        <taxon>Spirurina</taxon>
        <taxon>Ascaridomorpha</taxon>
        <taxon>Ascaridoidea</taxon>
        <taxon>Ascarididae</taxon>
        <taxon>Ascaris</taxon>
    </lineage>
</organism>
<evidence type="ECO:0000313" key="4">
    <source>
        <dbReference type="WBParaSite" id="ALUE_0001292001-mRNA-1"/>
    </source>
</evidence>
<proteinExistence type="predicted"/>
<feature type="compositionally biased region" description="Low complexity" evidence="1">
    <location>
        <begin position="152"/>
        <end position="182"/>
    </location>
</feature>
<name>A0A0M3I713_ASCLU</name>
<reference evidence="4" key="1">
    <citation type="submission" date="2017-02" db="UniProtKB">
        <authorList>
            <consortium name="WormBaseParasite"/>
        </authorList>
    </citation>
    <scope>IDENTIFICATION</scope>
</reference>
<evidence type="ECO:0000256" key="1">
    <source>
        <dbReference type="SAM" id="MobiDB-lite"/>
    </source>
</evidence>
<keyword evidence="2" id="KW-0472">Membrane</keyword>
<feature type="transmembrane region" description="Helical" evidence="2">
    <location>
        <begin position="20"/>
        <end position="40"/>
    </location>
</feature>
<keyword evidence="2" id="KW-1133">Transmembrane helix</keyword>
<feature type="compositionally biased region" description="Low complexity" evidence="1">
    <location>
        <begin position="357"/>
        <end position="367"/>
    </location>
</feature>
<keyword evidence="2" id="KW-0812">Transmembrane</keyword>
<evidence type="ECO:0000313" key="3">
    <source>
        <dbReference type="Proteomes" id="UP000036681"/>
    </source>
</evidence>